<dbReference type="Pfam" id="PF01161">
    <property type="entry name" value="PBP"/>
    <property type="match status" value="1"/>
</dbReference>
<comment type="caution">
    <text evidence="3">The sequence shown here is derived from an EMBL/GenBank/DDBJ whole genome shotgun (WGS) entry which is preliminary data.</text>
</comment>
<evidence type="ECO:0000256" key="1">
    <source>
        <dbReference type="SAM" id="SignalP"/>
    </source>
</evidence>
<organism evidence="3 4">
    <name type="scientific">Paenibacillus terricola</name>
    <dbReference type="NCBI Taxonomy" id="2763503"/>
    <lineage>
        <taxon>Bacteria</taxon>
        <taxon>Bacillati</taxon>
        <taxon>Bacillota</taxon>
        <taxon>Bacilli</taxon>
        <taxon>Bacillales</taxon>
        <taxon>Paenibacillaceae</taxon>
        <taxon>Paenibacillus</taxon>
    </lineage>
</organism>
<feature type="signal peptide" evidence="1">
    <location>
        <begin position="1"/>
        <end position="28"/>
    </location>
</feature>
<dbReference type="InterPro" id="IPR008914">
    <property type="entry name" value="PEBP"/>
</dbReference>
<evidence type="ECO:0000313" key="4">
    <source>
        <dbReference type="Proteomes" id="UP000609346"/>
    </source>
</evidence>
<keyword evidence="1" id="KW-0732">Signal</keyword>
<dbReference type="Proteomes" id="UP000609346">
    <property type="component" value="Unassembled WGS sequence"/>
</dbReference>
<dbReference type="SUPFAM" id="SSF49777">
    <property type="entry name" value="PEBP-like"/>
    <property type="match status" value="1"/>
</dbReference>
<dbReference type="Pfam" id="PF07833">
    <property type="entry name" value="Cu_amine_oxidN1"/>
    <property type="match status" value="1"/>
</dbReference>
<reference evidence="3 4" key="1">
    <citation type="submission" date="2020-09" db="EMBL/GenBank/DDBJ databases">
        <title>Paenibacillus sp. strain PR3 16S rRNA gene Genome sequencing and assembly.</title>
        <authorList>
            <person name="Kim J."/>
        </authorList>
    </citation>
    <scope>NUCLEOTIDE SEQUENCE [LARGE SCALE GENOMIC DNA]</scope>
    <source>
        <strain evidence="3 4">PR3</strain>
    </source>
</reference>
<evidence type="ECO:0000313" key="3">
    <source>
        <dbReference type="EMBL" id="MBD3918060.1"/>
    </source>
</evidence>
<dbReference type="GO" id="GO:0004860">
    <property type="term" value="F:protein kinase inhibitor activity"/>
    <property type="evidence" value="ECO:0007669"/>
    <property type="project" value="UniProtKB-KW"/>
</dbReference>
<dbReference type="SUPFAM" id="SSF55383">
    <property type="entry name" value="Copper amine oxidase, domain N"/>
    <property type="match status" value="1"/>
</dbReference>
<evidence type="ECO:0000259" key="2">
    <source>
        <dbReference type="Pfam" id="PF07833"/>
    </source>
</evidence>
<dbReference type="CDD" id="cd00865">
    <property type="entry name" value="PEBP_bact_arch"/>
    <property type="match status" value="1"/>
</dbReference>
<accession>A0ABR8MT69</accession>
<dbReference type="EMBL" id="JACXZA010000001">
    <property type="protein sequence ID" value="MBD3918060.1"/>
    <property type="molecule type" value="Genomic_DNA"/>
</dbReference>
<gene>
    <name evidence="3" type="ORF">H8B09_04790</name>
</gene>
<protein>
    <submittedName>
        <fullName evidence="3">YbhB/YbcL family Raf kinase inhibitor-like protein</fullName>
    </submittedName>
</protein>
<sequence length="322" mass="35194">MKKTTLKAGKIALSLGLMLTLSIPQVYATEDVTNAVSTIHKDVASNVASYLQWNTEFDLTVNGKKIGTKGEMVNTRMLIPLRAVFEAAGAVVKWHSDMQSWSAKGEGFTATQKLGESKVNVNGVVYELDHEAVLDHGNMMVSSRIIEAALGLELRWDSANRMLLASKVTSTSGFKAWSDAFTAYNNIPDKYSHGYGQNISLPVSWKDAPEGTKSIAVVMYDIHPIADNFIHWSVLNIPVSDGGIAEGASGKFSDGAVELNEYYGAEPPRYSGDHLYRLAVYALDTDKLDLPATAPVFFEQLEPLLMAHSLGYSKQDGFVHQN</sequence>
<dbReference type="InterPro" id="IPR012854">
    <property type="entry name" value="Cu_amine_oxidase-like_N"/>
</dbReference>
<keyword evidence="4" id="KW-1185">Reference proteome</keyword>
<dbReference type="NCBIfam" id="TIGR00481">
    <property type="entry name" value="YbhB/YbcL family Raf kinase inhibitor-like protein"/>
    <property type="match status" value="1"/>
</dbReference>
<proteinExistence type="predicted"/>
<feature type="domain" description="Copper amine oxidase-like N-terminal" evidence="2">
    <location>
        <begin position="61"/>
        <end position="162"/>
    </location>
</feature>
<dbReference type="RefSeq" id="WP_191202294.1">
    <property type="nucleotide sequence ID" value="NZ_JACXZA010000001.1"/>
</dbReference>
<name>A0ABR8MT69_9BACL</name>
<dbReference type="InterPro" id="IPR036582">
    <property type="entry name" value="Mao_N_sf"/>
</dbReference>
<dbReference type="Gene3D" id="3.30.457.10">
    <property type="entry name" value="Copper amine oxidase-like, N-terminal domain"/>
    <property type="match status" value="1"/>
</dbReference>
<keyword evidence="3" id="KW-0649">Protein kinase inhibitor</keyword>
<dbReference type="InterPro" id="IPR005247">
    <property type="entry name" value="YbhB_YbcL/LppC-like"/>
</dbReference>
<dbReference type="Gene3D" id="3.90.280.10">
    <property type="entry name" value="PEBP-like"/>
    <property type="match status" value="1"/>
</dbReference>
<dbReference type="InterPro" id="IPR036610">
    <property type="entry name" value="PEBP-like_sf"/>
</dbReference>
<feature type="chain" id="PRO_5045872732" evidence="1">
    <location>
        <begin position="29"/>
        <end position="322"/>
    </location>
</feature>